<name>A0A2X2UDY8_9FIRM</name>
<dbReference type="Proteomes" id="UP000251853">
    <property type="component" value="Unassembled WGS sequence"/>
</dbReference>
<organism evidence="1 2">
    <name type="scientific">Enterocloster clostridioformis</name>
    <dbReference type="NCBI Taxonomy" id="1531"/>
    <lineage>
        <taxon>Bacteria</taxon>
        <taxon>Bacillati</taxon>
        <taxon>Bacillota</taxon>
        <taxon>Clostridia</taxon>
        <taxon>Lachnospirales</taxon>
        <taxon>Lachnospiraceae</taxon>
        <taxon>Enterocloster</taxon>
    </lineage>
</organism>
<accession>A0A2X2UDY8</accession>
<proteinExistence type="predicted"/>
<keyword evidence="2" id="KW-1185">Reference proteome</keyword>
<reference evidence="1 2" key="1">
    <citation type="submission" date="2018-06" db="EMBL/GenBank/DDBJ databases">
        <authorList>
            <consortium name="Pathogen Informatics"/>
            <person name="Doyle S."/>
        </authorList>
    </citation>
    <scope>NUCLEOTIDE SEQUENCE [LARGE SCALE GENOMIC DNA]</scope>
    <source>
        <strain evidence="1 2">NCTC11224</strain>
    </source>
</reference>
<dbReference type="RefSeq" id="WP_225537440.1">
    <property type="nucleotide sequence ID" value="NZ_JAIWZC010000001.1"/>
</dbReference>
<dbReference type="EMBL" id="UAVW01000003">
    <property type="protein sequence ID" value="SQB10195.1"/>
    <property type="molecule type" value="Genomic_DNA"/>
</dbReference>
<evidence type="ECO:0000313" key="2">
    <source>
        <dbReference type="Proteomes" id="UP000251853"/>
    </source>
</evidence>
<sequence length="71" mass="8139">MVEDVDNEVMVDQQVYLAADIQCMLGIGKSKAYSFLEEVYKQKDPPFKVLKIGKLFRVPKRGFDEWLNGGI</sequence>
<dbReference type="AlphaFoldDB" id="A0A2X2UDY8"/>
<evidence type="ECO:0000313" key="1">
    <source>
        <dbReference type="EMBL" id="SQB10195.1"/>
    </source>
</evidence>
<protein>
    <submittedName>
        <fullName evidence="1">DNA binding domain, excisionase family</fullName>
    </submittedName>
</protein>
<gene>
    <name evidence="1" type="ORF">NCTC11224_01509</name>
</gene>